<accession>A0A9P8C5Z4</accession>
<evidence type="ECO:0000313" key="2">
    <source>
        <dbReference type="EMBL" id="KAG9235109.1"/>
    </source>
</evidence>
<feature type="compositionally biased region" description="Basic and acidic residues" evidence="1">
    <location>
        <begin position="69"/>
        <end position="80"/>
    </location>
</feature>
<feature type="compositionally biased region" description="Polar residues" evidence="1">
    <location>
        <begin position="88"/>
        <end position="101"/>
    </location>
</feature>
<name>A0A9P8C5Z4_9HELO</name>
<dbReference type="AlphaFoldDB" id="A0A9P8C5Z4"/>
<organism evidence="2 3">
    <name type="scientific">Amylocarpus encephaloides</name>
    <dbReference type="NCBI Taxonomy" id="45428"/>
    <lineage>
        <taxon>Eukaryota</taxon>
        <taxon>Fungi</taxon>
        <taxon>Dikarya</taxon>
        <taxon>Ascomycota</taxon>
        <taxon>Pezizomycotina</taxon>
        <taxon>Leotiomycetes</taxon>
        <taxon>Helotiales</taxon>
        <taxon>Helotiales incertae sedis</taxon>
        <taxon>Amylocarpus</taxon>
    </lineage>
</organism>
<proteinExistence type="predicted"/>
<dbReference type="OrthoDB" id="3436397at2759"/>
<feature type="region of interest" description="Disordered" evidence="1">
    <location>
        <begin position="1"/>
        <end position="117"/>
    </location>
</feature>
<evidence type="ECO:0000256" key="1">
    <source>
        <dbReference type="SAM" id="MobiDB-lite"/>
    </source>
</evidence>
<feature type="compositionally biased region" description="Basic and acidic residues" evidence="1">
    <location>
        <begin position="103"/>
        <end position="113"/>
    </location>
</feature>
<protein>
    <submittedName>
        <fullName evidence="2">Uncharacterized protein</fullName>
    </submittedName>
</protein>
<comment type="caution">
    <text evidence="2">The sequence shown here is derived from an EMBL/GenBank/DDBJ whole genome shotgun (WGS) entry which is preliminary data.</text>
</comment>
<gene>
    <name evidence="2" type="ORF">BJ875DRAFT_459992</name>
</gene>
<dbReference type="EMBL" id="MU251442">
    <property type="protein sequence ID" value="KAG9235109.1"/>
    <property type="molecule type" value="Genomic_DNA"/>
</dbReference>
<evidence type="ECO:0000313" key="3">
    <source>
        <dbReference type="Proteomes" id="UP000824998"/>
    </source>
</evidence>
<keyword evidence="3" id="KW-1185">Reference proteome</keyword>
<reference evidence="2" key="1">
    <citation type="journal article" date="2021" name="IMA Fungus">
        <title>Genomic characterization of three marine fungi, including Emericellopsis atlantica sp. nov. with signatures of a generalist lifestyle and marine biomass degradation.</title>
        <authorList>
            <person name="Hagestad O.C."/>
            <person name="Hou L."/>
            <person name="Andersen J.H."/>
            <person name="Hansen E.H."/>
            <person name="Altermark B."/>
            <person name="Li C."/>
            <person name="Kuhnert E."/>
            <person name="Cox R.J."/>
            <person name="Crous P.W."/>
            <person name="Spatafora J.W."/>
            <person name="Lail K."/>
            <person name="Amirebrahimi M."/>
            <person name="Lipzen A."/>
            <person name="Pangilinan J."/>
            <person name="Andreopoulos W."/>
            <person name="Hayes R.D."/>
            <person name="Ng V."/>
            <person name="Grigoriev I.V."/>
            <person name="Jackson S.A."/>
            <person name="Sutton T.D.S."/>
            <person name="Dobson A.D.W."/>
            <person name="Rama T."/>
        </authorList>
    </citation>
    <scope>NUCLEOTIDE SEQUENCE</scope>
    <source>
        <strain evidence="2">TRa018bII</strain>
    </source>
</reference>
<feature type="compositionally biased region" description="Basic and acidic residues" evidence="1">
    <location>
        <begin position="34"/>
        <end position="60"/>
    </location>
</feature>
<sequence>MSSQPSTIDDLKNTAAAAADKVSNSLSASDPNYDENKDKNNFSRDTEGNVFKKGDYKHQLNEAAHGGPKKPEESYVEKVMSRIPGVRSIQQHTLNQGSASTDAAKRGPPDRPNNDVQVEEFLRKQYHSKSGDVMPNPDSE</sequence>
<dbReference type="Proteomes" id="UP000824998">
    <property type="component" value="Unassembled WGS sequence"/>
</dbReference>